<organism evidence="12 13">
    <name type="scientific">Adiantum capillus-veneris</name>
    <name type="common">Maidenhair fern</name>
    <dbReference type="NCBI Taxonomy" id="13818"/>
    <lineage>
        <taxon>Eukaryota</taxon>
        <taxon>Viridiplantae</taxon>
        <taxon>Streptophyta</taxon>
        <taxon>Embryophyta</taxon>
        <taxon>Tracheophyta</taxon>
        <taxon>Polypodiopsida</taxon>
        <taxon>Polypodiidae</taxon>
        <taxon>Polypodiales</taxon>
        <taxon>Pteridineae</taxon>
        <taxon>Pteridaceae</taxon>
        <taxon>Vittarioideae</taxon>
        <taxon>Adiantum</taxon>
    </lineage>
</organism>
<dbReference type="SMART" id="SM00415">
    <property type="entry name" value="HSF"/>
    <property type="match status" value="1"/>
</dbReference>
<sequence length="475" mass="53085">MESQAPMECFEQEEGGLLCLPSPPSASPCEIPNFCGRVRPAPPPPFLTKTFKLVDDPATDSVISWSCNGAAFVVWQPPEFARDLLPHHFKHNNFSSFVRQLNTYGFRKIVQDRWEFANEMFKRGQKHLLSGIHRRKICHQPPTTILATPMPVSMNTLPSSKAPPSPCNSSDEQAVSSTSSPTHHHQTTRERKHPDELERLKKENVILVSELASMRRLCSDLLLFIQNNVDDKQQDFNSVEGLAHFLRSASDSCLFETIFAVHTLRSLKEGANLAACRPNRTSESRGEKERGEVGNKTHGDATRLACECARENNSRSCNESEHASSRLTQSARFVVDGKNSLHSSALAGERRAKFSEYASCESRGFRSPTLFGVSLRRQSENLLKQEKNPADLAKGASMLLLFLQNHLNLLLSSESGCMALRVIVLNSSLQRIGQQRLFLIGFHLLRSFLLVLSVYVKDGLFVADQSCFNFGSLPM</sequence>
<evidence type="ECO:0000256" key="10">
    <source>
        <dbReference type="SAM" id="MobiDB-lite"/>
    </source>
</evidence>
<dbReference type="Proteomes" id="UP000886520">
    <property type="component" value="Chromosome 13"/>
</dbReference>
<evidence type="ECO:0000256" key="7">
    <source>
        <dbReference type="ARBA" id="ARBA00023163"/>
    </source>
</evidence>
<feature type="region of interest" description="Disordered" evidence="10">
    <location>
        <begin position="278"/>
        <end position="298"/>
    </location>
</feature>
<dbReference type="PRINTS" id="PR00056">
    <property type="entry name" value="HSFDOMAIN"/>
</dbReference>
<dbReference type="PROSITE" id="PS00434">
    <property type="entry name" value="HSF_DOMAIN"/>
    <property type="match status" value="1"/>
</dbReference>
<dbReference type="PANTHER" id="PTHR10015">
    <property type="entry name" value="HEAT SHOCK TRANSCRIPTION FACTOR"/>
    <property type="match status" value="1"/>
</dbReference>
<feature type="region of interest" description="Disordered" evidence="10">
    <location>
        <begin position="144"/>
        <end position="197"/>
    </location>
</feature>
<feature type="compositionally biased region" description="Basic and acidic residues" evidence="10">
    <location>
        <begin position="280"/>
        <end position="298"/>
    </location>
</feature>
<evidence type="ECO:0000256" key="5">
    <source>
        <dbReference type="ARBA" id="ARBA00023016"/>
    </source>
</evidence>
<comment type="caution">
    <text evidence="12">The sequence shown here is derived from an EMBL/GenBank/DDBJ whole genome shotgun (WGS) entry which is preliminary data.</text>
</comment>
<comment type="similarity">
    <text evidence="9">Belongs to the HSF family.</text>
</comment>
<keyword evidence="5" id="KW-0346">Stress response</keyword>
<dbReference type="AlphaFoldDB" id="A0A9D4UPA7"/>
<dbReference type="EMBL" id="JABFUD020000013">
    <property type="protein sequence ID" value="KAI5071595.1"/>
    <property type="molecule type" value="Genomic_DNA"/>
</dbReference>
<keyword evidence="6" id="KW-0238">DNA-binding</keyword>
<evidence type="ECO:0000256" key="6">
    <source>
        <dbReference type="ARBA" id="ARBA00023125"/>
    </source>
</evidence>
<evidence type="ECO:0000313" key="13">
    <source>
        <dbReference type="Proteomes" id="UP000886520"/>
    </source>
</evidence>
<evidence type="ECO:0000256" key="1">
    <source>
        <dbReference type="ARBA" id="ARBA00004123"/>
    </source>
</evidence>
<name>A0A9D4UPA7_ADICA</name>
<dbReference type="Pfam" id="PF00447">
    <property type="entry name" value="HSF_DNA-bind"/>
    <property type="match status" value="1"/>
</dbReference>
<evidence type="ECO:0000256" key="4">
    <source>
        <dbReference type="ARBA" id="ARBA00023015"/>
    </source>
</evidence>
<evidence type="ECO:0000256" key="3">
    <source>
        <dbReference type="ARBA" id="ARBA00022553"/>
    </source>
</evidence>
<dbReference type="Gene3D" id="1.10.10.10">
    <property type="entry name" value="Winged helix-like DNA-binding domain superfamily/Winged helix DNA-binding domain"/>
    <property type="match status" value="1"/>
</dbReference>
<dbReference type="InterPro" id="IPR000232">
    <property type="entry name" value="HSF_DNA-bd"/>
</dbReference>
<dbReference type="GO" id="GO:0005634">
    <property type="term" value="C:nucleus"/>
    <property type="evidence" value="ECO:0007669"/>
    <property type="project" value="UniProtKB-SubCell"/>
</dbReference>
<evidence type="ECO:0000313" key="12">
    <source>
        <dbReference type="EMBL" id="KAI5071595.1"/>
    </source>
</evidence>
<dbReference type="GO" id="GO:0006357">
    <property type="term" value="P:regulation of transcription by RNA polymerase II"/>
    <property type="evidence" value="ECO:0007669"/>
    <property type="project" value="TreeGrafter"/>
</dbReference>
<gene>
    <name evidence="12" type="ORF">GOP47_0013846</name>
</gene>
<feature type="compositionally biased region" description="Basic and acidic residues" evidence="10">
    <location>
        <begin position="187"/>
        <end position="197"/>
    </location>
</feature>
<protein>
    <recommendedName>
        <fullName evidence="11">HSF-type DNA-binding domain-containing protein</fullName>
    </recommendedName>
</protein>
<feature type="domain" description="HSF-type DNA-binding" evidence="11">
    <location>
        <begin position="85"/>
        <end position="109"/>
    </location>
</feature>
<comment type="subcellular location">
    <subcellularLocation>
        <location evidence="1">Nucleus</location>
    </subcellularLocation>
</comment>
<dbReference type="OrthoDB" id="60033at2759"/>
<evidence type="ECO:0000259" key="11">
    <source>
        <dbReference type="PROSITE" id="PS00434"/>
    </source>
</evidence>
<dbReference type="GO" id="GO:0003700">
    <property type="term" value="F:DNA-binding transcription factor activity"/>
    <property type="evidence" value="ECO:0007669"/>
    <property type="project" value="InterPro"/>
</dbReference>
<proteinExistence type="inferred from homology"/>
<keyword evidence="8" id="KW-0539">Nucleus</keyword>
<dbReference type="InterPro" id="IPR036390">
    <property type="entry name" value="WH_DNA-bd_sf"/>
</dbReference>
<keyword evidence="13" id="KW-1185">Reference proteome</keyword>
<dbReference type="PANTHER" id="PTHR10015:SF304">
    <property type="entry name" value="HEAT STRESS TRANSCRIPTION FACTOR B-4B"/>
    <property type="match status" value="1"/>
</dbReference>
<dbReference type="GO" id="GO:0000978">
    <property type="term" value="F:RNA polymerase II cis-regulatory region sequence-specific DNA binding"/>
    <property type="evidence" value="ECO:0007669"/>
    <property type="project" value="TreeGrafter"/>
</dbReference>
<evidence type="ECO:0000256" key="9">
    <source>
        <dbReference type="RuleBase" id="RU004020"/>
    </source>
</evidence>
<reference evidence="12" key="1">
    <citation type="submission" date="2021-01" db="EMBL/GenBank/DDBJ databases">
        <title>Adiantum capillus-veneris genome.</title>
        <authorList>
            <person name="Fang Y."/>
            <person name="Liao Q."/>
        </authorList>
    </citation>
    <scope>NUCLEOTIDE SEQUENCE</scope>
    <source>
        <strain evidence="12">H3</strain>
        <tissue evidence="12">Leaf</tissue>
    </source>
</reference>
<dbReference type="InterPro" id="IPR036388">
    <property type="entry name" value="WH-like_DNA-bd_sf"/>
</dbReference>
<keyword evidence="3" id="KW-0597">Phosphoprotein</keyword>
<evidence type="ECO:0000256" key="2">
    <source>
        <dbReference type="ARBA" id="ARBA00011233"/>
    </source>
</evidence>
<accession>A0A9D4UPA7</accession>
<evidence type="ECO:0000256" key="8">
    <source>
        <dbReference type="ARBA" id="ARBA00023242"/>
    </source>
</evidence>
<keyword evidence="7" id="KW-0804">Transcription</keyword>
<dbReference type="SUPFAM" id="SSF46785">
    <property type="entry name" value="Winged helix' DNA-binding domain"/>
    <property type="match status" value="1"/>
</dbReference>
<keyword evidence="4" id="KW-0805">Transcription regulation</keyword>
<dbReference type="FunFam" id="1.10.10.10:FF:000037">
    <property type="entry name" value="Heat stress transcription factor B-4"/>
    <property type="match status" value="1"/>
</dbReference>
<comment type="subunit">
    <text evidence="2">Homotrimer.</text>
</comment>